<organism evidence="1 2">
    <name type="scientific">Dyadobacter frigoris</name>
    <dbReference type="NCBI Taxonomy" id="2576211"/>
    <lineage>
        <taxon>Bacteria</taxon>
        <taxon>Pseudomonadati</taxon>
        <taxon>Bacteroidota</taxon>
        <taxon>Cytophagia</taxon>
        <taxon>Cytophagales</taxon>
        <taxon>Spirosomataceae</taxon>
        <taxon>Dyadobacter</taxon>
    </lineage>
</organism>
<dbReference type="EMBL" id="SZVO01000001">
    <property type="protein sequence ID" value="TKT94146.1"/>
    <property type="molecule type" value="Genomic_DNA"/>
</dbReference>
<proteinExistence type="predicted"/>
<accession>A0A4U6DBC0</accession>
<dbReference type="RefSeq" id="WP_137338435.1">
    <property type="nucleotide sequence ID" value="NZ_SZVO01000001.1"/>
</dbReference>
<protein>
    <submittedName>
        <fullName evidence="1">Uncharacterized protein</fullName>
    </submittedName>
</protein>
<sequence length="129" mass="15271">MARYIELTGYKFNSEKGLVIGADRSYVPRAKYKGDVSEFTNVEYIHLNIEQTKSILFNYALLLEKIKKEKPRMNEEVYHDFTVSNHCFISFRKTNAGSGSEYIYIWINGEKYQLRTAVFINRLKKFVEY</sequence>
<dbReference type="AlphaFoldDB" id="A0A4U6DBC0"/>
<evidence type="ECO:0000313" key="1">
    <source>
        <dbReference type="EMBL" id="TKT94146.1"/>
    </source>
</evidence>
<keyword evidence="2" id="KW-1185">Reference proteome</keyword>
<dbReference type="Proteomes" id="UP000304900">
    <property type="component" value="Unassembled WGS sequence"/>
</dbReference>
<comment type="caution">
    <text evidence="1">The sequence shown here is derived from an EMBL/GenBank/DDBJ whole genome shotgun (WGS) entry which is preliminary data.</text>
</comment>
<reference evidence="1 2" key="1">
    <citation type="submission" date="2019-05" db="EMBL/GenBank/DDBJ databases">
        <title>Dyadobacter AR-3-8 sp. nov., isolated from arctic soil.</title>
        <authorList>
            <person name="Chaudhary D.K."/>
        </authorList>
    </citation>
    <scope>NUCLEOTIDE SEQUENCE [LARGE SCALE GENOMIC DNA]</scope>
    <source>
        <strain evidence="1 2">AR-3-8</strain>
    </source>
</reference>
<dbReference type="OrthoDB" id="9850728at2"/>
<gene>
    <name evidence="1" type="ORF">FDK13_02740</name>
</gene>
<evidence type="ECO:0000313" key="2">
    <source>
        <dbReference type="Proteomes" id="UP000304900"/>
    </source>
</evidence>
<name>A0A4U6DBC0_9BACT</name>